<feature type="non-terminal residue" evidence="1">
    <location>
        <position position="1"/>
    </location>
</feature>
<keyword evidence="2" id="KW-1185">Reference proteome</keyword>
<reference evidence="1 2" key="1">
    <citation type="submission" date="2021-07" db="EMBL/GenBank/DDBJ databases">
        <title>Paenibacillus radiodurans sp. nov., isolated from the southeastern edge of Tengger Desert.</title>
        <authorList>
            <person name="Zhang G."/>
        </authorList>
    </citation>
    <scope>NUCLEOTIDE SEQUENCE [LARGE SCALE GENOMIC DNA]</scope>
    <source>
        <strain evidence="1 2">CCM 7311</strain>
    </source>
</reference>
<organism evidence="1 2">
    <name type="scientific">Paenibacillus sepulcri</name>
    <dbReference type="NCBI Taxonomy" id="359917"/>
    <lineage>
        <taxon>Bacteria</taxon>
        <taxon>Bacillati</taxon>
        <taxon>Bacillota</taxon>
        <taxon>Bacilli</taxon>
        <taxon>Bacillales</taxon>
        <taxon>Paenibacillaceae</taxon>
        <taxon>Paenibacillus</taxon>
    </lineage>
</organism>
<accession>A0ABS7C8L5</accession>
<evidence type="ECO:0000313" key="1">
    <source>
        <dbReference type="EMBL" id="MBW7457213.1"/>
    </source>
</evidence>
<sequence>DATSKRMYNSSDITMITQGEDFGSDEKNWAAAAAAVPEEFQQYVKDAYKMSLTDTINYANFTTPIEAENKYMPTLQDKYDEIIVKSVMAKPEAFNKTYDDLLKDYMASGGDAIVKERTEAFQAMKN</sequence>
<dbReference type="Proteomes" id="UP001519887">
    <property type="component" value="Unassembled WGS sequence"/>
</dbReference>
<protein>
    <submittedName>
        <fullName evidence="1">ABC transporter substrate-binding protein</fullName>
    </submittedName>
</protein>
<proteinExistence type="predicted"/>
<evidence type="ECO:0000313" key="2">
    <source>
        <dbReference type="Proteomes" id="UP001519887"/>
    </source>
</evidence>
<name>A0ABS7C8L5_9BACL</name>
<gene>
    <name evidence="1" type="ORF">K0U00_24540</name>
</gene>
<comment type="caution">
    <text evidence="1">The sequence shown here is derived from an EMBL/GenBank/DDBJ whole genome shotgun (WGS) entry which is preliminary data.</text>
</comment>
<dbReference type="EMBL" id="JAHZIK010000784">
    <property type="protein sequence ID" value="MBW7457213.1"/>
    <property type="molecule type" value="Genomic_DNA"/>
</dbReference>